<keyword evidence="4" id="KW-0521">NADP</keyword>
<evidence type="ECO:0000256" key="2">
    <source>
        <dbReference type="ARBA" id="ARBA00022528"/>
    </source>
</evidence>
<evidence type="ECO:0000256" key="8">
    <source>
        <dbReference type="ARBA" id="ARBA00048340"/>
    </source>
</evidence>
<dbReference type="InterPro" id="IPR022796">
    <property type="entry name" value="Chloroa_b-bind"/>
</dbReference>
<evidence type="ECO:0000313" key="10">
    <source>
        <dbReference type="EMBL" id="RMZ54126.1"/>
    </source>
</evidence>
<dbReference type="EMBL" id="QOKY01000183">
    <property type="protein sequence ID" value="RMZ54126.1"/>
    <property type="molecule type" value="Genomic_DNA"/>
</dbReference>
<accession>A0A3M7KYB3</accession>
<dbReference type="InterPro" id="IPR002347">
    <property type="entry name" value="SDR_fam"/>
</dbReference>
<evidence type="ECO:0000256" key="4">
    <source>
        <dbReference type="ARBA" id="ARBA00022857"/>
    </source>
</evidence>
<evidence type="ECO:0000256" key="3">
    <source>
        <dbReference type="ARBA" id="ARBA00022640"/>
    </source>
</evidence>
<keyword evidence="5" id="KW-0560">Oxidoreductase</keyword>
<dbReference type="SUPFAM" id="SSF51735">
    <property type="entry name" value="NAD(P)-binding Rossmann-fold domains"/>
    <property type="match status" value="1"/>
</dbReference>
<keyword evidence="3" id="KW-0934">Plastid</keyword>
<dbReference type="GO" id="GO:0005777">
    <property type="term" value="C:peroxisome"/>
    <property type="evidence" value="ECO:0007669"/>
    <property type="project" value="TreeGrafter"/>
</dbReference>
<dbReference type="FunFam" id="3.40.50.720:FF:000084">
    <property type="entry name" value="Short-chain dehydrogenase reductase"/>
    <property type="match status" value="1"/>
</dbReference>
<dbReference type="PRINTS" id="PR00080">
    <property type="entry name" value="SDRFAMILY"/>
</dbReference>
<proteinExistence type="predicted"/>
<dbReference type="Proteomes" id="UP000279271">
    <property type="component" value="Unassembled WGS sequence"/>
</dbReference>
<dbReference type="AlphaFoldDB" id="A0A3M7KYB3"/>
<dbReference type="Pfam" id="PF13561">
    <property type="entry name" value="adh_short_C2"/>
    <property type="match status" value="1"/>
</dbReference>
<name>A0A3M7KYB3_AUXPR</name>
<evidence type="ECO:0000313" key="11">
    <source>
        <dbReference type="Proteomes" id="UP000279271"/>
    </source>
</evidence>
<comment type="catalytic activity">
    <reaction evidence="7">
        <text>a (2E,4E)-dienoyl-CoA + NADPH + H(+) = a 4,5-saturated-(3E)-enoyl-CoA + NADP(+)</text>
        <dbReference type="Rhea" id="RHEA:45912"/>
        <dbReference type="ChEBI" id="CHEBI:15378"/>
        <dbReference type="ChEBI" id="CHEBI:57783"/>
        <dbReference type="ChEBI" id="CHEBI:58349"/>
        <dbReference type="ChEBI" id="CHEBI:85101"/>
        <dbReference type="ChEBI" id="CHEBI:85493"/>
        <dbReference type="EC" id="1.3.1.124"/>
    </reaction>
</comment>
<evidence type="ECO:0000256" key="5">
    <source>
        <dbReference type="ARBA" id="ARBA00023002"/>
    </source>
</evidence>
<dbReference type="Gene3D" id="1.10.3460.10">
    <property type="entry name" value="Chlorophyll a/b binding protein domain"/>
    <property type="match status" value="1"/>
</dbReference>
<feature type="non-terminal residue" evidence="10">
    <location>
        <position position="1"/>
    </location>
</feature>
<dbReference type="GO" id="GO:0009507">
    <property type="term" value="C:chloroplast"/>
    <property type="evidence" value="ECO:0007669"/>
    <property type="project" value="UniProtKB-SubCell"/>
</dbReference>
<evidence type="ECO:0000256" key="7">
    <source>
        <dbReference type="ARBA" id="ARBA00048009"/>
    </source>
</evidence>
<protein>
    <recommendedName>
        <fullName evidence="6">2,4-dienoyl-CoA reductase [(3E)-enoyl-CoA-producing]</fullName>
        <ecNumber evidence="6">1.3.1.124</ecNumber>
    </recommendedName>
</protein>
<dbReference type="SUPFAM" id="SSF103511">
    <property type="entry name" value="Chlorophyll a-b binding protein"/>
    <property type="match status" value="1"/>
</dbReference>
<sequence length="599" mass="63104">VVSVAMKVTAGLFDGLKSKSPAKEVRKGNVKLPPPRTPKVDFPTKLSKPKAPVAPPKKSPLPEVTKFARASVPQTNRDLDRKGGRSSYNLGRGSTRKQGETLWLPNTPRPEWLDGSLPGDRGFDPLGLSKPTSYIQMDLDALDQNSAVNKAGGVVGSFASNADEVSPDALAPYSEVFGLARFRENEVIHGRWAMLATLGVIVAEASTGVAWQDAGKVELDGAQYLGFPLPFTLTQLVWIEALLVGGAEVYRNTELDTEKRAYPGGWFDPLRLASGDDNRAFKLKEAELKHGRLAMIAFLGFSVQAWTTGEGALGSLAKLGSVLGNMAPPVSPFRTDILKGKVALITGGGSGIGFEITRQLGLHGASVVISGRRVEGDVRKYEACEAMVAGAVAKFGRLDVLVNCAAGNFLAAPEQLSSNGFRTVLEIDTLGTFNMCKAAFPALQSSGAGSIVNISATLHYGATWYQAHASAAKAAIDSLTRSMALEWGSFGIRVNGVAPGPIAGTAGMEKLAPGKASALSAEVARRVPVGHMGERADIALACIYLCSSAAGFITGHTMVVDGGEWMYREPIVPRSMVAKVSRGVEGKSRAVGIAGSSKL</sequence>
<dbReference type="EC" id="1.3.1.124" evidence="6"/>
<evidence type="ECO:0000256" key="9">
    <source>
        <dbReference type="SAM" id="MobiDB-lite"/>
    </source>
</evidence>
<dbReference type="GO" id="GO:0009062">
    <property type="term" value="P:fatty acid catabolic process"/>
    <property type="evidence" value="ECO:0007669"/>
    <property type="project" value="InterPro"/>
</dbReference>
<comment type="catalytic activity">
    <reaction evidence="8">
        <text>a (2E,4Z)-dienoyl-CoA + NADPH + H(+) = a 4,5-saturated-(3E)-enoyl-CoA + NADP(+)</text>
        <dbReference type="Rhea" id="RHEA:61892"/>
        <dbReference type="ChEBI" id="CHEBI:15378"/>
        <dbReference type="ChEBI" id="CHEBI:57783"/>
        <dbReference type="ChEBI" id="CHEBI:58349"/>
        <dbReference type="ChEBI" id="CHEBI:85099"/>
        <dbReference type="ChEBI" id="CHEBI:85493"/>
        <dbReference type="EC" id="1.3.1.124"/>
    </reaction>
</comment>
<dbReference type="InterPro" id="IPR036291">
    <property type="entry name" value="NAD(P)-bd_dom_sf"/>
</dbReference>
<comment type="subcellular location">
    <subcellularLocation>
        <location evidence="1">Plastid</location>
        <location evidence="1">Chloroplast</location>
    </subcellularLocation>
</comment>
<dbReference type="PANTHER" id="PTHR43296">
    <property type="entry name" value="PEROXISOMAL 2,4-DIENOYL-COA REDUCTASE"/>
    <property type="match status" value="1"/>
</dbReference>
<evidence type="ECO:0000256" key="1">
    <source>
        <dbReference type="ARBA" id="ARBA00004229"/>
    </source>
</evidence>
<gene>
    <name evidence="10" type="ORF">APUTEX25_005282</name>
</gene>
<dbReference type="PANTHER" id="PTHR43296:SF2">
    <property type="entry name" value="PEROXISOMAL 2,4-DIENOYL-COA REDUCTASE [(3E)-ENOYL-COA-PRODUCING]"/>
    <property type="match status" value="1"/>
</dbReference>
<dbReference type="Pfam" id="PF00504">
    <property type="entry name" value="Chloroa_b-bind"/>
    <property type="match status" value="1"/>
</dbReference>
<keyword evidence="2" id="KW-0150">Chloroplast</keyword>
<dbReference type="Gene3D" id="3.40.50.720">
    <property type="entry name" value="NAD(P)-binding Rossmann-like Domain"/>
    <property type="match status" value="1"/>
</dbReference>
<dbReference type="InterPro" id="IPR045017">
    <property type="entry name" value="DECR2-like"/>
</dbReference>
<comment type="caution">
    <text evidence="10">The sequence shown here is derived from an EMBL/GenBank/DDBJ whole genome shotgun (WGS) entry which is preliminary data.</text>
</comment>
<dbReference type="CDD" id="cd05369">
    <property type="entry name" value="TER_DECR_SDR_a"/>
    <property type="match status" value="1"/>
</dbReference>
<dbReference type="PRINTS" id="PR00081">
    <property type="entry name" value="GDHRDH"/>
</dbReference>
<dbReference type="GO" id="GO:0008670">
    <property type="term" value="F:2,4-dienoyl-CoA reductase (NADPH) activity"/>
    <property type="evidence" value="ECO:0007669"/>
    <property type="project" value="InterPro"/>
</dbReference>
<feature type="region of interest" description="Disordered" evidence="9">
    <location>
        <begin position="17"/>
        <end position="111"/>
    </location>
</feature>
<evidence type="ECO:0000256" key="6">
    <source>
        <dbReference type="ARBA" id="ARBA00026117"/>
    </source>
</evidence>
<organism evidence="10 11">
    <name type="scientific">Auxenochlorella protothecoides</name>
    <name type="common">Green microalga</name>
    <name type="synonym">Chlorella protothecoides</name>
    <dbReference type="NCBI Taxonomy" id="3075"/>
    <lineage>
        <taxon>Eukaryota</taxon>
        <taxon>Viridiplantae</taxon>
        <taxon>Chlorophyta</taxon>
        <taxon>core chlorophytes</taxon>
        <taxon>Trebouxiophyceae</taxon>
        <taxon>Chlorellales</taxon>
        <taxon>Chlorellaceae</taxon>
        <taxon>Auxenochlorella</taxon>
    </lineage>
</organism>
<reference evidence="11" key="1">
    <citation type="journal article" date="2018" name="Algal Res.">
        <title>Characterization of plant carbon substrate utilization by Auxenochlorella protothecoides.</title>
        <authorList>
            <person name="Vogler B.W."/>
            <person name="Starkenburg S.R."/>
            <person name="Sudasinghe N."/>
            <person name="Schambach J.Y."/>
            <person name="Rollin J.A."/>
            <person name="Pattathil S."/>
            <person name="Barry A.N."/>
        </authorList>
    </citation>
    <scope>NUCLEOTIDE SEQUENCE [LARGE SCALE GENOMIC DNA]</scope>
    <source>
        <strain evidence="11">UTEX 25</strain>
    </source>
</reference>